<dbReference type="CDD" id="cd04301">
    <property type="entry name" value="NAT_SF"/>
    <property type="match status" value="1"/>
</dbReference>
<name>A0A2P2C622_9ZZZZ</name>
<keyword evidence="2" id="KW-0012">Acyltransferase</keyword>
<keyword evidence="1 4" id="KW-0808">Transferase</keyword>
<accession>A0A2P2C622</accession>
<proteinExistence type="predicted"/>
<evidence type="ECO:0000259" key="3">
    <source>
        <dbReference type="PROSITE" id="PS51186"/>
    </source>
</evidence>
<organism evidence="4">
    <name type="scientific">metagenome</name>
    <dbReference type="NCBI Taxonomy" id="256318"/>
    <lineage>
        <taxon>unclassified sequences</taxon>
        <taxon>metagenomes</taxon>
    </lineage>
</organism>
<feature type="domain" description="N-acetyltransferase" evidence="3">
    <location>
        <begin position="1"/>
        <end position="157"/>
    </location>
</feature>
<dbReference type="Pfam" id="PF00583">
    <property type="entry name" value="Acetyltransf_1"/>
    <property type="match status" value="1"/>
</dbReference>
<evidence type="ECO:0000313" key="4">
    <source>
        <dbReference type="EMBL" id="CUR57453.1"/>
    </source>
</evidence>
<protein>
    <submittedName>
        <fullName evidence="4">GCN5-related N-acetyltransferase</fullName>
    </submittedName>
</protein>
<sequence length="157" mass="17062">MRIDQVTITHPDAALLIDAVQQEYVALYGGPDESPIDHDEFAPGHGLFVVGYLDDEPVATGAWRWHTPVDEVTTGPTVEIKRMYVAAGHRGRGHARAILAHLEQTAYAAGAAAMILETGTLQPEAMALYESSGYRPVAGFGYYRDSDLSRCYAKLLG</sequence>
<reference evidence="4" key="1">
    <citation type="submission" date="2015-08" db="EMBL/GenBank/DDBJ databases">
        <authorList>
            <person name="Babu N.S."/>
            <person name="Beckwith C.J."/>
            <person name="Beseler K.G."/>
            <person name="Brison A."/>
            <person name="Carone J.V."/>
            <person name="Caskin T.P."/>
            <person name="Diamond M."/>
            <person name="Durham M.E."/>
            <person name="Foxe J.M."/>
            <person name="Go M."/>
            <person name="Henderson B.A."/>
            <person name="Jones I.B."/>
            <person name="McGettigan J.A."/>
            <person name="Micheletti S.J."/>
            <person name="Nasrallah M.E."/>
            <person name="Ortiz D."/>
            <person name="Piller C.R."/>
            <person name="Privatt S.R."/>
            <person name="Schneider S.L."/>
            <person name="Sharp S."/>
            <person name="Smith T.C."/>
            <person name="Stanton J.D."/>
            <person name="Ullery H.E."/>
            <person name="Wilson R.J."/>
            <person name="Serrano M.G."/>
            <person name="Buck G."/>
            <person name="Lee V."/>
            <person name="Wang Y."/>
            <person name="Carvalho R."/>
            <person name="Voegtly L."/>
            <person name="Shi R."/>
            <person name="Duckworth R."/>
            <person name="Johnson A."/>
            <person name="Loviza R."/>
            <person name="Walstead R."/>
            <person name="Shah Z."/>
            <person name="Kiflezghi M."/>
            <person name="Wade K."/>
            <person name="Ball S.L."/>
            <person name="Bradley K.W."/>
            <person name="Asai D.J."/>
            <person name="Bowman C.A."/>
            <person name="Russell D.A."/>
            <person name="Pope W.H."/>
            <person name="Jacobs-Sera D."/>
            <person name="Hendrix R.W."/>
            <person name="Hatfull G.F."/>
        </authorList>
    </citation>
    <scope>NUCLEOTIDE SEQUENCE</scope>
</reference>
<dbReference type="GO" id="GO:0016747">
    <property type="term" value="F:acyltransferase activity, transferring groups other than amino-acyl groups"/>
    <property type="evidence" value="ECO:0007669"/>
    <property type="project" value="InterPro"/>
</dbReference>
<dbReference type="InterPro" id="IPR050832">
    <property type="entry name" value="Bact_Acetyltransf"/>
</dbReference>
<dbReference type="InterPro" id="IPR016181">
    <property type="entry name" value="Acyl_CoA_acyltransferase"/>
</dbReference>
<dbReference type="AlphaFoldDB" id="A0A2P2C622"/>
<dbReference type="SUPFAM" id="SSF55729">
    <property type="entry name" value="Acyl-CoA N-acyltransferases (Nat)"/>
    <property type="match status" value="1"/>
</dbReference>
<dbReference type="PANTHER" id="PTHR43877">
    <property type="entry name" value="AMINOALKYLPHOSPHONATE N-ACETYLTRANSFERASE-RELATED-RELATED"/>
    <property type="match status" value="1"/>
</dbReference>
<dbReference type="PROSITE" id="PS51186">
    <property type="entry name" value="GNAT"/>
    <property type="match status" value="1"/>
</dbReference>
<dbReference type="InterPro" id="IPR000182">
    <property type="entry name" value="GNAT_dom"/>
</dbReference>
<gene>
    <name evidence="4" type="ORF">NOCA2420024</name>
</gene>
<evidence type="ECO:0000256" key="1">
    <source>
        <dbReference type="ARBA" id="ARBA00022679"/>
    </source>
</evidence>
<evidence type="ECO:0000256" key="2">
    <source>
        <dbReference type="ARBA" id="ARBA00023315"/>
    </source>
</evidence>
<dbReference type="Gene3D" id="3.40.630.30">
    <property type="match status" value="1"/>
</dbReference>
<dbReference type="EMBL" id="CZKA01000037">
    <property type="protein sequence ID" value="CUR57453.1"/>
    <property type="molecule type" value="Genomic_DNA"/>
</dbReference>
<dbReference type="PANTHER" id="PTHR43877:SF2">
    <property type="entry name" value="AMINOALKYLPHOSPHONATE N-ACETYLTRANSFERASE-RELATED"/>
    <property type="match status" value="1"/>
</dbReference>